<reference evidence="6" key="1">
    <citation type="journal article" date="2020" name="mSystems">
        <title>Genome- and Community-Level Interaction Insights into Carbon Utilization and Element Cycling Functions of Hydrothermarchaeota in Hydrothermal Sediment.</title>
        <authorList>
            <person name="Zhou Z."/>
            <person name="Liu Y."/>
            <person name="Xu W."/>
            <person name="Pan J."/>
            <person name="Luo Z.H."/>
            <person name="Li M."/>
        </authorList>
    </citation>
    <scope>NUCLEOTIDE SEQUENCE [LARGE SCALE GENOMIC DNA]</scope>
    <source>
        <strain evidence="6">SpSt-1088</strain>
    </source>
</reference>
<accession>A0A7C5U420</accession>
<keyword evidence="2" id="KW-0813">Transport</keyword>
<evidence type="ECO:0000256" key="1">
    <source>
        <dbReference type="ARBA" id="ARBA00005417"/>
    </source>
</evidence>
<protein>
    <submittedName>
        <fullName evidence="6">ABC transporter ATP-binding protein</fullName>
    </submittedName>
</protein>
<name>A0A7C5U420_9BACT</name>
<dbReference type="PANTHER" id="PTHR43776:SF7">
    <property type="entry name" value="D,D-DIPEPTIDE TRANSPORT ATP-BINDING PROTEIN DDPF-RELATED"/>
    <property type="match status" value="1"/>
</dbReference>
<dbReference type="GO" id="GO:0016887">
    <property type="term" value="F:ATP hydrolysis activity"/>
    <property type="evidence" value="ECO:0007669"/>
    <property type="project" value="InterPro"/>
</dbReference>
<evidence type="ECO:0000259" key="5">
    <source>
        <dbReference type="PROSITE" id="PS50893"/>
    </source>
</evidence>
<proteinExistence type="inferred from homology"/>
<sequence length="298" mass="34097">VSLEIFEGETLGIVGESGCGKTTLGRTILRLLEPNGGKIYFNGEDITNLTHKEMRNYRKHMQIVFQDPYSSLNPRMTIYDILKRPIKIFKLCDKTQEPDLILETLRNVGLDKQHLIRYPHEFSGGQRQRIAVARAIISKPKFIVLDEPTSALDVSVQAQIINLLTELREKHNLTYMFISHDISVVKHISDRIAVMYLGNIVEIGPTDSVFYNRYHPYTKILISSVPLPDVKKKAEFKLDTSEVPSLFTKFNGCKFVDRCPYKMDKCSDEKPAMYKVAQDHYVRCFLYEKDGKGGGEGK</sequence>
<dbReference type="AlphaFoldDB" id="A0A7C5U420"/>
<dbReference type="InterPro" id="IPR003593">
    <property type="entry name" value="AAA+_ATPase"/>
</dbReference>
<evidence type="ECO:0000256" key="3">
    <source>
        <dbReference type="ARBA" id="ARBA00022741"/>
    </source>
</evidence>
<feature type="domain" description="ABC transporter" evidence="5">
    <location>
        <begin position="1"/>
        <end position="222"/>
    </location>
</feature>
<feature type="non-terminal residue" evidence="6">
    <location>
        <position position="1"/>
    </location>
</feature>
<dbReference type="GO" id="GO:0005524">
    <property type="term" value="F:ATP binding"/>
    <property type="evidence" value="ECO:0007669"/>
    <property type="project" value="UniProtKB-KW"/>
</dbReference>
<comment type="similarity">
    <text evidence="1">Belongs to the ABC transporter superfamily.</text>
</comment>
<dbReference type="Gene3D" id="3.40.50.300">
    <property type="entry name" value="P-loop containing nucleotide triphosphate hydrolases"/>
    <property type="match status" value="1"/>
</dbReference>
<dbReference type="NCBIfam" id="TIGR01727">
    <property type="entry name" value="oligo_HPY"/>
    <property type="match status" value="1"/>
</dbReference>
<dbReference type="InterPro" id="IPR050319">
    <property type="entry name" value="ABC_transp_ATP-bind"/>
</dbReference>
<dbReference type="InterPro" id="IPR027417">
    <property type="entry name" value="P-loop_NTPase"/>
</dbReference>
<dbReference type="InterPro" id="IPR003439">
    <property type="entry name" value="ABC_transporter-like_ATP-bd"/>
</dbReference>
<evidence type="ECO:0000313" key="6">
    <source>
        <dbReference type="EMBL" id="HHR33525.1"/>
    </source>
</evidence>
<evidence type="ECO:0000256" key="2">
    <source>
        <dbReference type="ARBA" id="ARBA00022448"/>
    </source>
</evidence>
<dbReference type="GO" id="GO:0015833">
    <property type="term" value="P:peptide transport"/>
    <property type="evidence" value="ECO:0007669"/>
    <property type="project" value="InterPro"/>
</dbReference>
<dbReference type="PANTHER" id="PTHR43776">
    <property type="entry name" value="TRANSPORT ATP-BINDING PROTEIN"/>
    <property type="match status" value="1"/>
</dbReference>
<dbReference type="InterPro" id="IPR017871">
    <property type="entry name" value="ABC_transporter-like_CS"/>
</dbReference>
<keyword evidence="3" id="KW-0547">Nucleotide-binding</keyword>
<dbReference type="GO" id="GO:0055085">
    <property type="term" value="P:transmembrane transport"/>
    <property type="evidence" value="ECO:0007669"/>
    <property type="project" value="UniProtKB-ARBA"/>
</dbReference>
<dbReference type="Pfam" id="PF08352">
    <property type="entry name" value="oligo_HPY"/>
    <property type="match status" value="1"/>
</dbReference>
<gene>
    <name evidence="6" type="ORF">ENM46_01090</name>
</gene>
<dbReference type="FunFam" id="3.40.50.300:FF:000016">
    <property type="entry name" value="Oligopeptide ABC transporter ATP-binding component"/>
    <property type="match status" value="1"/>
</dbReference>
<dbReference type="Pfam" id="PF00005">
    <property type="entry name" value="ABC_tran"/>
    <property type="match status" value="1"/>
</dbReference>
<comment type="caution">
    <text evidence="6">The sequence shown here is derived from an EMBL/GenBank/DDBJ whole genome shotgun (WGS) entry which is preliminary data.</text>
</comment>
<dbReference type="CDD" id="cd03257">
    <property type="entry name" value="ABC_NikE_OppD_transporters"/>
    <property type="match status" value="1"/>
</dbReference>
<dbReference type="SMART" id="SM00382">
    <property type="entry name" value="AAA"/>
    <property type="match status" value="1"/>
</dbReference>
<evidence type="ECO:0000256" key="4">
    <source>
        <dbReference type="ARBA" id="ARBA00022840"/>
    </source>
</evidence>
<dbReference type="PROSITE" id="PS50893">
    <property type="entry name" value="ABC_TRANSPORTER_2"/>
    <property type="match status" value="1"/>
</dbReference>
<dbReference type="InterPro" id="IPR013563">
    <property type="entry name" value="Oligopep_ABC_C"/>
</dbReference>
<dbReference type="PROSITE" id="PS00211">
    <property type="entry name" value="ABC_TRANSPORTER_1"/>
    <property type="match status" value="1"/>
</dbReference>
<keyword evidence="4 6" id="KW-0067">ATP-binding</keyword>
<dbReference type="SUPFAM" id="SSF52540">
    <property type="entry name" value="P-loop containing nucleoside triphosphate hydrolases"/>
    <property type="match status" value="1"/>
</dbReference>
<organism evidence="6">
    <name type="scientific">Fervidobacterium nodosum</name>
    <dbReference type="NCBI Taxonomy" id="2424"/>
    <lineage>
        <taxon>Bacteria</taxon>
        <taxon>Thermotogati</taxon>
        <taxon>Thermotogota</taxon>
        <taxon>Thermotogae</taxon>
        <taxon>Thermotogales</taxon>
        <taxon>Fervidobacteriaceae</taxon>
        <taxon>Fervidobacterium</taxon>
    </lineage>
</organism>
<dbReference type="EMBL" id="DRXW01000071">
    <property type="protein sequence ID" value="HHR33525.1"/>
    <property type="molecule type" value="Genomic_DNA"/>
</dbReference>